<accession>A0A9J6CZS6</accession>
<evidence type="ECO:0000313" key="3">
    <source>
        <dbReference type="EMBL" id="KAH7964210.1"/>
    </source>
</evidence>
<evidence type="ECO:0000259" key="2">
    <source>
        <dbReference type="PROSITE" id="PS51253"/>
    </source>
</evidence>
<dbReference type="Gene3D" id="1.10.10.60">
    <property type="entry name" value="Homeodomain-like"/>
    <property type="match status" value="1"/>
</dbReference>
<dbReference type="Proteomes" id="UP000821866">
    <property type="component" value="Unassembled WGS sequence"/>
</dbReference>
<evidence type="ECO:0000313" key="4">
    <source>
        <dbReference type="Proteomes" id="UP000821866"/>
    </source>
</evidence>
<dbReference type="AlphaFoldDB" id="A0A9J6CZS6"/>
<dbReference type="GO" id="GO:0003677">
    <property type="term" value="F:DNA binding"/>
    <property type="evidence" value="ECO:0007669"/>
    <property type="project" value="UniProtKB-KW"/>
</dbReference>
<name>A0A9J6CZS6_RHIMP</name>
<evidence type="ECO:0000256" key="1">
    <source>
        <dbReference type="ARBA" id="ARBA00023125"/>
    </source>
</evidence>
<reference evidence="3" key="2">
    <citation type="submission" date="2021-09" db="EMBL/GenBank/DDBJ databases">
        <authorList>
            <person name="Jia N."/>
            <person name="Wang J."/>
            <person name="Shi W."/>
            <person name="Du L."/>
            <person name="Sun Y."/>
            <person name="Zhan W."/>
            <person name="Jiang J."/>
            <person name="Wang Q."/>
            <person name="Zhang B."/>
            <person name="Ji P."/>
            <person name="Sakyi L.B."/>
            <person name="Cui X."/>
            <person name="Yuan T."/>
            <person name="Jiang B."/>
            <person name="Yang W."/>
            <person name="Lam T.T.-Y."/>
            <person name="Chang Q."/>
            <person name="Ding S."/>
            <person name="Wang X."/>
            <person name="Zhu J."/>
            <person name="Ruan X."/>
            <person name="Zhao L."/>
            <person name="Wei J."/>
            <person name="Que T."/>
            <person name="Du C."/>
            <person name="Cheng J."/>
            <person name="Dai P."/>
            <person name="Han X."/>
            <person name="Huang E."/>
            <person name="Gao Y."/>
            <person name="Liu J."/>
            <person name="Shao H."/>
            <person name="Ye R."/>
            <person name="Li L."/>
            <person name="Wei W."/>
            <person name="Wang X."/>
            <person name="Wang C."/>
            <person name="Huo Q."/>
            <person name="Li W."/>
            <person name="Guo W."/>
            <person name="Chen H."/>
            <person name="Chen S."/>
            <person name="Zhou L."/>
            <person name="Zhou L."/>
            <person name="Ni X."/>
            <person name="Tian J."/>
            <person name="Zhou Y."/>
            <person name="Sheng Y."/>
            <person name="Liu T."/>
            <person name="Pan Y."/>
            <person name="Xia L."/>
            <person name="Li J."/>
            <person name="Zhao F."/>
            <person name="Cao W."/>
        </authorList>
    </citation>
    <scope>NUCLEOTIDE SEQUENCE</scope>
    <source>
        <strain evidence="3">Rmic-2018</strain>
        <tissue evidence="3">Larvae</tissue>
    </source>
</reference>
<reference evidence="3" key="1">
    <citation type="journal article" date="2020" name="Cell">
        <title>Large-Scale Comparative Analyses of Tick Genomes Elucidate Their Genetic Diversity and Vector Capacities.</title>
        <authorList>
            <consortium name="Tick Genome and Microbiome Consortium (TIGMIC)"/>
            <person name="Jia N."/>
            <person name="Wang J."/>
            <person name="Shi W."/>
            <person name="Du L."/>
            <person name="Sun Y."/>
            <person name="Zhan W."/>
            <person name="Jiang J.F."/>
            <person name="Wang Q."/>
            <person name="Zhang B."/>
            <person name="Ji P."/>
            <person name="Bell-Sakyi L."/>
            <person name="Cui X.M."/>
            <person name="Yuan T.T."/>
            <person name="Jiang B.G."/>
            <person name="Yang W.F."/>
            <person name="Lam T.T."/>
            <person name="Chang Q.C."/>
            <person name="Ding S.J."/>
            <person name="Wang X.J."/>
            <person name="Zhu J.G."/>
            <person name="Ruan X.D."/>
            <person name="Zhao L."/>
            <person name="Wei J.T."/>
            <person name="Ye R.Z."/>
            <person name="Que T.C."/>
            <person name="Du C.H."/>
            <person name="Zhou Y.H."/>
            <person name="Cheng J.X."/>
            <person name="Dai P.F."/>
            <person name="Guo W.B."/>
            <person name="Han X.H."/>
            <person name="Huang E.J."/>
            <person name="Li L.F."/>
            <person name="Wei W."/>
            <person name="Gao Y.C."/>
            <person name="Liu J.Z."/>
            <person name="Shao H.Z."/>
            <person name="Wang X."/>
            <person name="Wang C.C."/>
            <person name="Yang T.C."/>
            <person name="Huo Q.B."/>
            <person name="Li W."/>
            <person name="Chen H.Y."/>
            <person name="Chen S.E."/>
            <person name="Zhou L.G."/>
            <person name="Ni X.B."/>
            <person name="Tian J.H."/>
            <person name="Sheng Y."/>
            <person name="Liu T."/>
            <person name="Pan Y.S."/>
            <person name="Xia L.Y."/>
            <person name="Li J."/>
            <person name="Zhao F."/>
            <person name="Cao W.C."/>
        </authorList>
    </citation>
    <scope>NUCLEOTIDE SEQUENCE</scope>
    <source>
        <strain evidence="3">Rmic-2018</strain>
    </source>
</reference>
<dbReference type="Pfam" id="PF03221">
    <property type="entry name" value="HTH_Tnp_Tc5"/>
    <property type="match status" value="1"/>
</dbReference>
<gene>
    <name evidence="3" type="ORF">HPB51_027550</name>
</gene>
<comment type="caution">
    <text evidence="3">The sequence shown here is derived from an EMBL/GenBank/DDBJ whole genome shotgun (WGS) entry which is preliminary data.</text>
</comment>
<organism evidence="3 4">
    <name type="scientific">Rhipicephalus microplus</name>
    <name type="common">Cattle tick</name>
    <name type="synonym">Boophilus microplus</name>
    <dbReference type="NCBI Taxonomy" id="6941"/>
    <lineage>
        <taxon>Eukaryota</taxon>
        <taxon>Metazoa</taxon>
        <taxon>Ecdysozoa</taxon>
        <taxon>Arthropoda</taxon>
        <taxon>Chelicerata</taxon>
        <taxon>Arachnida</taxon>
        <taxon>Acari</taxon>
        <taxon>Parasitiformes</taxon>
        <taxon>Ixodida</taxon>
        <taxon>Ixodoidea</taxon>
        <taxon>Ixodidae</taxon>
        <taxon>Rhipicephalinae</taxon>
        <taxon>Rhipicephalus</taxon>
        <taxon>Boophilus</taxon>
    </lineage>
</organism>
<protein>
    <recommendedName>
        <fullName evidence="2">HTH CENPB-type domain-containing protein</fullName>
    </recommendedName>
</protein>
<dbReference type="InterPro" id="IPR006600">
    <property type="entry name" value="HTH_CenpB_DNA-bd_dom"/>
</dbReference>
<dbReference type="PROSITE" id="PS51253">
    <property type="entry name" value="HTH_CENPB"/>
    <property type="match status" value="1"/>
</dbReference>
<sequence length="133" mass="15354">MLRVKALALARAKNIPAGTFKASAGWVRRFLKRKDLSFWRRTTLCQRLPEDYTDKASKKTEEKERTGATPDVYDYTVVTPAKHFDTTCNLVVERHRFQHRIHSPGESIQEYMTALTELAARCSFTLQEESLCD</sequence>
<feature type="domain" description="HTH CENPB-type" evidence="2">
    <location>
        <begin position="1"/>
        <end position="40"/>
    </location>
</feature>
<proteinExistence type="predicted"/>
<keyword evidence="4" id="KW-1185">Reference proteome</keyword>
<dbReference type="EMBL" id="JABSTU010004126">
    <property type="protein sequence ID" value="KAH7964210.1"/>
    <property type="molecule type" value="Genomic_DNA"/>
</dbReference>
<keyword evidence="1" id="KW-0238">DNA-binding</keyword>